<name>A0ABS5TT36_9ACTN</name>
<accession>A0ABS5TT36</accession>
<gene>
    <name evidence="1" type="ORF">KIH74_33870</name>
</gene>
<keyword evidence="2" id="KW-1185">Reference proteome</keyword>
<dbReference type="EMBL" id="JAHBAY010000022">
    <property type="protein sequence ID" value="MBT0773982.1"/>
    <property type="molecule type" value="Genomic_DNA"/>
</dbReference>
<sequence length="58" mass="6459">MLTIDPDQLGECIPARNQVRDLGVDPIVLVRHRHEGGSRDAQIVGYAHNEARGMVLLR</sequence>
<protein>
    <submittedName>
        <fullName evidence="1">Uncharacterized protein</fullName>
    </submittedName>
</protein>
<evidence type="ECO:0000313" key="2">
    <source>
        <dbReference type="Proteomes" id="UP001197247"/>
    </source>
</evidence>
<evidence type="ECO:0000313" key="1">
    <source>
        <dbReference type="EMBL" id="MBT0773982.1"/>
    </source>
</evidence>
<dbReference type="Proteomes" id="UP001197247">
    <property type="component" value="Unassembled WGS sequence"/>
</dbReference>
<proteinExistence type="predicted"/>
<organism evidence="1 2">
    <name type="scientific">Kineosporia corallincola</name>
    <dbReference type="NCBI Taxonomy" id="2835133"/>
    <lineage>
        <taxon>Bacteria</taxon>
        <taxon>Bacillati</taxon>
        <taxon>Actinomycetota</taxon>
        <taxon>Actinomycetes</taxon>
        <taxon>Kineosporiales</taxon>
        <taxon>Kineosporiaceae</taxon>
        <taxon>Kineosporia</taxon>
    </lineage>
</organism>
<reference evidence="1 2" key="1">
    <citation type="submission" date="2021-05" db="EMBL/GenBank/DDBJ databases">
        <title>Kineosporia and Streptomyces sp. nov. two new marine actinobacteria isolated from Coral.</title>
        <authorList>
            <person name="Buangrab K."/>
            <person name="Sutthacheep M."/>
            <person name="Yeemin T."/>
            <person name="Harunari E."/>
            <person name="Igarashi Y."/>
            <person name="Kanchanasin P."/>
            <person name="Tanasupawat S."/>
            <person name="Phongsopitanun W."/>
        </authorList>
    </citation>
    <scope>NUCLEOTIDE SEQUENCE [LARGE SCALE GENOMIC DNA]</scope>
    <source>
        <strain evidence="1 2">J2-2</strain>
    </source>
</reference>
<comment type="caution">
    <text evidence="1">The sequence shown here is derived from an EMBL/GenBank/DDBJ whole genome shotgun (WGS) entry which is preliminary data.</text>
</comment>
<dbReference type="RefSeq" id="WP_214160519.1">
    <property type="nucleotide sequence ID" value="NZ_JAHBAY010000022.1"/>
</dbReference>